<proteinExistence type="predicted"/>
<name>A0A9D4XA57_PEA</name>
<dbReference type="Proteomes" id="UP001058974">
    <property type="component" value="Chromosome 4"/>
</dbReference>
<dbReference type="GO" id="GO:0005783">
    <property type="term" value="C:endoplasmic reticulum"/>
    <property type="evidence" value="ECO:0007669"/>
    <property type="project" value="TreeGrafter"/>
</dbReference>
<dbReference type="GO" id="GO:0005794">
    <property type="term" value="C:Golgi apparatus"/>
    <property type="evidence" value="ECO:0007669"/>
    <property type="project" value="TreeGrafter"/>
</dbReference>
<organism evidence="1 2">
    <name type="scientific">Pisum sativum</name>
    <name type="common">Garden pea</name>
    <name type="synonym">Lathyrus oleraceus</name>
    <dbReference type="NCBI Taxonomy" id="3888"/>
    <lineage>
        <taxon>Eukaryota</taxon>
        <taxon>Viridiplantae</taxon>
        <taxon>Streptophyta</taxon>
        <taxon>Embryophyta</taxon>
        <taxon>Tracheophyta</taxon>
        <taxon>Spermatophyta</taxon>
        <taxon>Magnoliopsida</taxon>
        <taxon>eudicotyledons</taxon>
        <taxon>Gunneridae</taxon>
        <taxon>Pentapetalae</taxon>
        <taxon>rosids</taxon>
        <taxon>fabids</taxon>
        <taxon>Fabales</taxon>
        <taxon>Fabaceae</taxon>
        <taxon>Papilionoideae</taxon>
        <taxon>50 kb inversion clade</taxon>
        <taxon>NPAAA clade</taxon>
        <taxon>Hologalegina</taxon>
        <taxon>IRL clade</taxon>
        <taxon>Fabeae</taxon>
        <taxon>Lathyrus</taxon>
    </lineage>
</organism>
<accession>A0A9D4XA57</accession>
<gene>
    <name evidence="1" type="ORF">KIW84_041547</name>
</gene>
<comment type="caution">
    <text evidence="1">The sequence shown here is derived from an EMBL/GenBank/DDBJ whole genome shotgun (WGS) entry which is preliminary data.</text>
</comment>
<evidence type="ECO:0000313" key="1">
    <source>
        <dbReference type="EMBL" id="KAI5416532.1"/>
    </source>
</evidence>
<dbReference type="PANTHER" id="PTHR13448:SF14">
    <property type="entry name" value="F26K24.17 PROTEIN"/>
    <property type="match status" value="1"/>
</dbReference>
<dbReference type="Gramene" id="Psat04G0154700-T1">
    <property type="protein sequence ID" value="KAI5416532.1"/>
    <property type="gene ID" value="KIW84_041547"/>
</dbReference>
<keyword evidence="2" id="KW-1185">Reference proteome</keyword>
<dbReference type="AlphaFoldDB" id="A0A9D4XA57"/>
<protein>
    <submittedName>
        <fullName evidence="1">Uncharacterized protein</fullName>
    </submittedName>
</protein>
<dbReference type="InterPro" id="IPR019308">
    <property type="entry name" value="TMEM214"/>
</dbReference>
<dbReference type="EMBL" id="JAMSHJ010000004">
    <property type="protein sequence ID" value="KAI5416532.1"/>
    <property type="molecule type" value="Genomic_DNA"/>
</dbReference>
<reference evidence="1 2" key="1">
    <citation type="journal article" date="2022" name="Nat. Genet.">
        <title>Improved pea reference genome and pan-genome highlight genomic features and evolutionary characteristics.</title>
        <authorList>
            <person name="Yang T."/>
            <person name="Liu R."/>
            <person name="Luo Y."/>
            <person name="Hu S."/>
            <person name="Wang D."/>
            <person name="Wang C."/>
            <person name="Pandey M.K."/>
            <person name="Ge S."/>
            <person name="Xu Q."/>
            <person name="Li N."/>
            <person name="Li G."/>
            <person name="Huang Y."/>
            <person name="Saxena R.K."/>
            <person name="Ji Y."/>
            <person name="Li M."/>
            <person name="Yan X."/>
            <person name="He Y."/>
            <person name="Liu Y."/>
            <person name="Wang X."/>
            <person name="Xiang C."/>
            <person name="Varshney R.K."/>
            <person name="Ding H."/>
            <person name="Gao S."/>
            <person name="Zong X."/>
        </authorList>
    </citation>
    <scope>NUCLEOTIDE SEQUENCE [LARGE SCALE GENOMIC DNA]</scope>
    <source>
        <strain evidence="1 2">cv. Zhongwan 6</strain>
    </source>
</reference>
<sequence length="114" mass="12579">MIAKPAAGQAISIQDISEAVYKTSADFLTYQSYIFSFSQVPLSHISEAVYKTSADWINHRSPEALSFFLLWSLDSILADLGSQQTVTKGSKKVVQQVTSKSQETLKAFVSLFPI</sequence>
<evidence type="ECO:0000313" key="2">
    <source>
        <dbReference type="Proteomes" id="UP001058974"/>
    </source>
</evidence>
<dbReference type="PANTHER" id="PTHR13448">
    <property type="entry name" value="TRANSMEMBRANE PROTEIN 214"/>
    <property type="match status" value="1"/>
</dbReference>